<sequence length="376" mass="40536">MMALPSENPILAANLQFVLSRVSGFDMPVDSLRNALLGIAAVHTSFLAAREGDAKTADDSVRLANAYRSQSVCLLNKACLTTEGVQSDSTIAATAAIALLDILSSGHSWAANLDLVRTVVNARGGPAVILARSARPQIGTISGVSRARLFLETVAMYELFGCIGTGQRPTVLQPDADGWWLQAANNGDDQSHVDECFGISRSLVPLLSRVVSVVCDVLEKYSDEAPCKHDGMHLMYNARVLYDALDSWSEPGTVHERITAGNCIYRSAAQILILRDVFGLTPADVAVQRLANVVLSLAADCGAQRLSVGLNWPMIIAGSQVVGADRARVLDIFEYFRCLETSAYVVSQVRKRMDISLPGADWRSVMKDESIDVLIV</sequence>
<name>K5VSL8_PHACS</name>
<gene>
    <name evidence="3" type="ORF">PHACADRAFT_174996</name>
</gene>
<evidence type="ECO:0000256" key="2">
    <source>
        <dbReference type="ARBA" id="ARBA00023242"/>
    </source>
</evidence>
<evidence type="ECO:0000256" key="1">
    <source>
        <dbReference type="ARBA" id="ARBA00004123"/>
    </source>
</evidence>
<dbReference type="Pfam" id="PF11951">
    <property type="entry name" value="Fungal_trans_2"/>
    <property type="match status" value="1"/>
</dbReference>
<dbReference type="InParanoid" id="K5VSL8"/>
<organism evidence="3 4">
    <name type="scientific">Phanerochaete carnosa (strain HHB-10118-sp)</name>
    <name type="common">White-rot fungus</name>
    <name type="synonym">Peniophora carnosa</name>
    <dbReference type="NCBI Taxonomy" id="650164"/>
    <lineage>
        <taxon>Eukaryota</taxon>
        <taxon>Fungi</taxon>
        <taxon>Dikarya</taxon>
        <taxon>Basidiomycota</taxon>
        <taxon>Agaricomycotina</taxon>
        <taxon>Agaricomycetes</taxon>
        <taxon>Polyporales</taxon>
        <taxon>Phanerochaetaceae</taxon>
        <taxon>Phanerochaete</taxon>
    </lineage>
</organism>
<dbReference type="GeneID" id="18909701"/>
<evidence type="ECO:0000313" key="4">
    <source>
        <dbReference type="Proteomes" id="UP000008370"/>
    </source>
</evidence>
<protein>
    <submittedName>
        <fullName evidence="3">Uncharacterized protein</fullName>
    </submittedName>
</protein>
<dbReference type="AlphaFoldDB" id="K5VSL8"/>
<dbReference type="OrthoDB" id="5419315at2759"/>
<dbReference type="RefSeq" id="XP_007397180.1">
    <property type="nucleotide sequence ID" value="XM_007397118.1"/>
</dbReference>
<dbReference type="GO" id="GO:0005634">
    <property type="term" value="C:nucleus"/>
    <property type="evidence" value="ECO:0007669"/>
    <property type="project" value="UniProtKB-SubCell"/>
</dbReference>
<accession>K5VSL8</accession>
<dbReference type="HOGENOM" id="CLU_600130_0_0_1"/>
<dbReference type="InterPro" id="IPR021858">
    <property type="entry name" value="Fun_TF"/>
</dbReference>
<reference evidence="3 4" key="1">
    <citation type="journal article" date="2012" name="BMC Genomics">
        <title>Comparative genomics of the white-rot fungi, Phanerochaete carnosa and P. chrysosporium, to elucidate the genetic basis of the distinct wood types they colonize.</title>
        <authorList>
            <person name="Suzuki H."/>
            <person name="MacDonald J."/>
            <person name="Syed K."/>
            <person name="Salamov A."/>
            <person name="Hori C."/>
            <person name="Aerts A."/>
            <person name="Henrissat B."/>
            <person name="Wiebenga A."/>
            <person name="vanKuyk P.A."/>
            <person name="Barry K."/>
            <person name="Lindquist E."/>
            <person name="LaButti K."/>
            <person name="Lapidus A."/>
            <person name="Lucas S."/>
            <person name="Coutinho P."/>
            <person name="Gong Y."/>
            <person name="Samejima M."/>
            <person name="Mahadevan R."/>
            <person name="Abou-Zaid M."/>
            <person name="de Vries R.P."/>
            <person name="Igarashi K."/>
            <person name="Yadav J.S."/>
            <person name="Grigoriev I.V."/>
            <person name="Master E.R."/>
        </authorList>
    </citation>
    <scope>NUCLEOTIDE SEQUENCE [LARGE SCALE GENOMIC DNA]</scope>
    <source>
        <strain evidence="3 4">HHB-10118-sp</strain>
    </source>
</reference>
<comment type="subcellular location">
    <subcellularLocation>
        <location evidence="1">Nucleus</location>
    </subcellularLocation>
</comment>
<keyword evidence="4" id="KW-1185">Reference proteome</keyword>
<keyword evidence="2" id="KW-0539">Nucleus</keyword>
<dbReference type="PANTHER" id="PTHR37534">
    <property type="entry name" value="TRANSCRIPTIONAL ACTIVATOR PROTEIN UGA3"/>
    <property type="match status" value="1"/>
</dbReference>
<evidence type="ECO:0000313" key="3">
    <source>
        <dbReference type="EMBL" id="EKM54488.1"/>
    </source>
</evidence>
<dbReference type="Proteomes" id="UP000008370">
    <property type="component" value="Unassembled WGS sequence"/>
</dbReference>
<dbReference type="EMBL" id="JH930473">
    <property type="protein sequence ID" value="EKM54488.1"/>
    <property type="molecule type" value="Genomic_DNA"/>
</dbReference>
<proteinExistence type="predicted"/>
<dbReference type="STRING" id="650164.K5VSL8"/>
<dbReference type="PANTHER" id="PTHR37534:SF20">
    <property type="entry name" value="PRO1A C6 ZINK-FINGER PROTEIN"/>
    <property type="match status" value="1"/>
</dbReference>
<dbReference type="KEGG" id="pco:PHACADRAFT_174996"/>